<dbReference type="InParanoid" id="A0A067PJQ2"/>
<name>A0A067PJQ2_9AGAM</name>
<protein>
    <submittedName>
        <fullName evidence="1">Uncharacterized protein</fullName>
    </submittedName>
</protein>
<dbReference type="HOGENOM" id="CLU_1454626_0_0_1"/>
<sequence length="186" mass="20521">MNTVPVRPKRRDFGIFVTFRRLRNSEKSRKNYFECGRKFTVTCDRRFGRNGTVRLHLTCMFFGELLGLFPTTISAVSLFTIPPPVLSPLCPVSVPCQVSQSVPTRHGLPPPASAASFQHLSFLSQSWLCLVVVNTSSHHDCVGAIPPVSSFHPRRHIPLGVFIFVGHQPSPSTGVGILSIIGKEVV</sequence>
<accession>A0A067PJQ2</accession>
<organism evidence="1 2">
    <name type="scientific">Jaapia argillacea MUCL 33604</name>
    <dbReference type="NCBI Taxonomy" id="933084"/>
    <lineage>
        <taxon>Eukaryota</taxon>
        <taxon>Fungi</taxon>
        <taxon>Dikarya</taxon>
        <taxon>Basidiomycota</taxon>
        <taxon>Agaricomycotina</taxon>
        <taxon>Agaricomycetes</taxon>
        <taxon>Agaricomycetidae</taxon>
        <taxon>Jaapiales</taxon>
        <taxon>Jaapiaceae</taxon>
        <taxon>Jaapia</taxon>
    </lineage>
</organism>
<proteinExistence type="predicted"/>
<evidence type="ECO:0000313" key="1">
    <source>
        <dbReference type="EMBL" id="KDQ55019.1"/>
    </source>
</evidence>
<reference evidence="2" key="1">
    <citation type="journal article" date="2014" name="Proc. Natl. Acad. Sci. U.S.A.">
        <title>Extensive sampling of basidiomycete genomes demonstrates inadequacy of the white-rot/brown-rot paradigm for wood decay fungi.</title>
        <authorList>
            <person name="Riley R."/>
            <person name="Salamov A.A."/>
            <person name="Brown D.W."/>
            <person name="Nagy L.G."/>
            <person name="Floudas D."/>
            <person name="Held B.W."/>
            <person name="Levasseur A."/>
            <person name="Lombard V."/>
            <person name="Morin E."/>
            <person name="Otillar R."/>
            <person name="Lindquist E.A."/>
            <person name="Sun H."/>
            <person name="LaButti K.M."/>
            <person name="Schmutz J."/>
            <person name="Jabbour D."/>
            <person name="Luo H."/>
            <person name="Baker S.E."/>
            <person name="Pisabarro A.G."/>
            <person name="Walton J.D."/>
            <person name="Blanchette R.A."/>
            <person name="Henrissat B."/>
            <person name="Martin F."/>
            <person name="Cullen D."/>
            <person name="Hibbett D.S."/>
            <person name="Grigoriev I.V."/>
        </authorList>
    </citation>
    <scope>NUCLEOTIDE SEQUENCE [LARGE SCALE GENOMIC DNA]</scope>
    <source>
        <strain evidence="2">MUCL 33604</strain>
    </source>
</reference>
<dbReference type="Proteomes" id="UP000027265">
    <property type="component" value="Unassembled WGS sequence"/>
</dbReference>
<evidence type="ECO:0000313" key="2">
    <source>
        <dbReference type="Proteomes" id="UP000027265"/>
    </source>
</evidence>
<dbReference type="AlphaFoldDB" id="A0A067PJQ2"/>
<gene>
    <name evidence="1" type="ORF">JAAARDRAFT_339437</name>
</gene>
<keyword evidence="2" id="KW-1185">Reference proteome</keyword>
<dbReference type="EMBL" id="KL197726">
    <property type="protein sequence ID" value="KDQ55019.1"/>
    <property type="molecule type" value="Genomic_DNA"/>
</dbReference>